<dbReference type="EMBL" id="CP017316">
    <property type="protein sequence ID" value="AOT57667.1"/>
    <property type="molecule type" value="Genomic_DNA"/>
</dbReference>
<accession>A0A1D8FWS6</accession>
<evidence type="ECO:0000313" key="1">
    <source>
        <dbReference type="EMBL" id="AOT57667.1"/>
    </source>
</evidence>
<evidence type="ECO:0008006" key="3">
    <source>
        <dbReference type="Google" id="ProtNLM"/>
    </source>
</evidence>
<dbReference type="RefSeq" id="WP_069975398.1">
    <property type="nucleotide sequence ID" value="NZ_CP017316.1"/>
</dbReference>
<keyword evidence="2" id="KW-1185">Reference proteome</keyword>
<organism evidence="1 2">
    <name type="scientific">Streptomyces rubrolavendulae</name>
    <dbReference type="NCBI Taxonomy" id="285473"/>
    <lineage>
        <taxon>Bacteria</taxon>
        <taxon>Bacillati</taxon>
        <taxon>Actinomycetota</taxon>
        <taxon>Actinomycetes</taxon>
        <taxon>Kitasatosporales</taxon>
        <taxon>Streptomycetaceae</taxon>
        <taxon>Streptomyces</taxon>
    </lineage>
</organism>
<dbReference type="SUPFAM" id="SSF48452">
    <property type="entry name" value="TPR-like"/>
    <property type="match status" value="2"/>
</dbReference>
<sequence>MLDTPEAVMEALRGNHDRPHGLQRTVTAEELVEAAGQFEKPDVLVTALLELMSAYETTGECRKSPVVFGRLLKLWDESPEAFSEWEAHQVYWRFKWVATSLLDVPEVPLASVRGWIDEMRRRYEKAGHGMQPVAAMRYHVAAHTGTRVADAYDLWVTRPRTELSDCEACETRHLAEYRLDGGDDAGALDTLRPVLDGAVGCDEEPQMSQALALGALLRSGRLDEARSHHLTGYRRIRGNTGMQAWVGRHLEFCVLSRNEGRGLEILAENRPLFEATGAPLAHLDFLTGVELLLARIAEDGHADTVVAGPPGRSWTADALLAHVRAEADRLTAAFDARNGTTAVGDRRRRRLAQRPLLDAPLPLGLRTSVARTADGAAPVPAPPAGTSAAVAIPGDFVELVREARRMASAGHPGDTRLWTRIAERLADGSAVHDGVLGPEDLLRAELAEQRAGELAMADRDDEACAELRRAAELYERVGMPWQALSARARALGWTNPPSDGEGEPAEGVPRLDSDGIRDALDGLLGEAERLCADVPFTAEALGAAEAAACDDLERERKLAYLTVYYARAYAAYRELGRGGREPSPGAVERFEACVQALHGEAERLSVPHQVANARQFAADAAGRLGDLTRAEEGLRAALKDLEAAGRPWRASRPRVLLAQILMARERPQEAVELLHRAIADAVRYDDADFPMAPTYAMLGHAASHTGDHAGAVRHLAEAAARFDQSGEPVEAADVRLQLVDVLMRTGRQADAVAVLESLVAEETAAALDARMVAQARLSLARGLRELEEYLPSAEEFLRLADAVSDWEDDAPVQTMVTAETAVALALADRWDAAGTAYERALAAHAKAPDPSVLTHMMCEFARLVMKARGAEGLETALRHLAEADALTASVPQDTEGFVPWFERGAVHYRRGRVLADAERFEEALAEMEAAVAAHEQGGEEGESARAEAVRVAALIEGNALGRFRESIARLTTASARCRRSGLPEAAQILDALRQDHMSRLTEGR</sequence>
<dbReference type="Proteomes" id="UP000095349">
    <property type="component" value="Chromosome"/>
</dbReference>
<dbReference type="InterPro" id="IPR011990">
    <property type="entry name" value="TPR-like_helical_dom_sf"/>
</dbReference>
<dbReference type="KEGG" id="srn:A4G23_00457"/>
<dbReference type="Gene3D" id="1.25.40.10">
    <property type="entry name" value="Tetratricopeptide repeat domain"/>
    <property type="match status" value="2"/>
</dbReference>
<dbReference type="PATRIC" id="fig|285473.5.peg.498"/>
<dbReference type="GeneID" id="33063104"/>
<dbReference type="STRING" id="285473.A4G23_00457"/>
<name>A0A1D8FWS6_9ACTN</name>
<protein>
    <recommendedName>
        <fullName evidence="3">Tetratricopeptide repeat protein</fullName>
    </recommendedName>
</protein>
<proteinExistence type="predicted"/>
<dbReference type="AlphaFoldDB" id="A0A1D8FWS6"/>
<dbReference type="OrthoDB" id="56388at2"/>
<reference evidence="1 2" key="1">
    <citation type="submission" date="2016-09" db="EMBL/GenBank/DDBJ databases">
        <title>Streptomyces rubrolavendulae MJM4426 Genome sequencing and assembly.</title>
        <authorList>
            <person name="Kim J.-G."/>
        </authorList>
    </citation>
    <scope>NUCLEOTIDE SEQUENCE [LARGE SCALE GENOMIC DNA]</scope>
    <source>
        <strain evidence="1 2">MJM4426</strain>
    </source>
</reference>
<gene>
    <name evidence="1" type="ORF">A4G23_00457</name>
</gene>
<evidence type="ECO:0000313" key="2">
    <source>
        <dbReference type="Proteomes" id="UP000095349"/>
    </source>
</evidence>